<accession>A0ABY6EU47</accession>
<name>A0ABY6EU47_9ACTN</name>
<comment type="catalytic activity">
    <reaction evidence="14">
        <text>D-maltose + ATP = alpha-maltose 1-phosphate + ADP + H(+)</text>
        <dbReference type="Rhea" id="RHEA:31915"/>
        <dbReference type="ChEBI" id="CHEBI:15378"/>
        <dbReference type="ChEBI" id="CHEBI:17306"/>
        <dbReference type="ChEBI" id="CHEBI:30616"/>
        <dbReference type="ChEBI" id="CHEBI:63576"/>
        <dbReference type="ChEBI" id="CHEBI:456216"/>
        <dbReference type="EC" id="2.7.1.175"/>
    </reaction>
</comment>
<evidence type="ECO:0000313" key="16">
    <source>
        <dbReference type="EMBL" id="UXY37920.1"/>
    </source>
</evidence>
<evidence type="ECO:0000256" key="5">
    <source>
        <dbReference type="ARBA" id="ARBA00013882"/>
    </source>
</evidence>
<dbReference type="RefSeq" id="WP_123436618.1">
    <property type="nucleotide sequence ID" value="NZ_CP106795.1"/>
</dbReference>
<dbReference type="InterPro" id="IPR011009">
    <property type="entry name" value="Kinase-like_dom_sf"/>
</dbReference>
<evidence type="ECO:0000256" key="3">
    <source>
        <dbReference type="ARBA" id="ARBA00011245"/>
    </source>
</evidence>
<evidence type="ECO:0000259" key="15">
    <source>
        <dbReference type="Pfam" id="PF18085"/>
    </source>
</evidence>
<evidence type="ECO:0000256" key="9">
    <source>
        <dbReference type="ARBA" id="ARBA00022777"/>
    </source>
</evidence>
<evidence type="ECO:0000256" key="6">
    <source>
        <dbReference type="ARBA" id="ARBA00022600"/>
    </source>
</evidence>
<comment type="subunit">
    <text evidence="3">Monomer.</text>
</comment>
<evidence type="ECO:0000256" key="4">
    <source>
        <dbReference type="ARBA" id="ARBA00011962"/>
    </source>
</evidence>
<evidence type="ECO:0000256" key="13">
    <source>
        <dbReference type="ARBA" id="ARBA00031251"/>
    </source>
</evidence>
<evidence type="ECO:0000256" key="7">
    <source>
        <dbReference type="ARBA" id="ARBA00022679"/>
    </source>
</evidence>
<keyword evidence="8" id="KW-0547">Nucleotide-binding</keyword>
<evidence type="ECO:0000313" key="17">
    <source>
        <dbReference type="Proteomes" id="UP001060733"/>
    </source>
</evidence>
<dbReference type="Proteomes" id="UP001060733">
    <property type="component" value="Chromosome"/>
</dbReference>
<feature type="domain" description="Maltokinase N-terminal cap" evidence="15">
    <location>
        <begin position="25"/>
        <end position="120"/>
    </location>
</feature>
<reference evidence="16" key="1">
    <citation type="submission" date="2022-10" db="EMBL/GenBank/DDBJ databases">
        <authorList>
            <person name="Mo P."/>
        </authorList>
    </citation>
    <scope>NUCLEOTIDE SEQUENCE</scope>
    <source>
        <strain evidence="16">HUAS 14-6</strain>
    </source>
</reference>
<sequence>MAETVTPSGTTGTLLASLDPLLRTWLPRQRWFAGKGRPVTGFTPVAVTELLRPDGRLGLYHLLLRVHQPPALGAPAHPGDCYQLLIGVREALPPRLAPALIGHVEEGPLAGRTVYEALYDPRPAEVLMEALRTRARIGGLRFERDPHQEIREGLVARLMTAEQSNSSVVYGDTFILKLLRRVVPGVNPDLELPLALAREGCPRVPAPTAWLHAEADGEPDGPYVLAVLQPYVSGATDGWELALRELAKGEDFLAEARSLGRATAEVHTALARALPTVTLGHAQLQPLADGMTERLEAAVQAVPALRPFERGLRSAYTALADLAAEGRTWTAQRVHGDLHLGQCLRSPSGEWSLIDFEGEPARPLAERRMAQPPVRDIAGMLRSFDYAAHSATPAAPDWAHACRAAYCSGYAEVAGRDPRTDPVLLRAYETDKAVYEVVYEARHRPDWLPVPLSAVRRLATSEPI</sequence>
<evidence type="ECO:0000256" key="10">
    <source>
        <dbReference type="ARBA" id="ARBA00022840"/>
    </source>
</evidence>
<comment type="similarity">
    <text evidence="2">Belongs to the aminoglycoside phosphotransferase family.</text>
</comment>
<dbReference type="InterPro" id="IPR040999">
    <property type="entry name" value="Mak_N_cap"/>
</dbReference>
<evidence type="ECO:0000256" key="14">
    <source>
        <dbReference type="ARBA" id="ARBA00049067"/>
    </source>
</evidence>
<keyword evidence="11" id="KW-0320">Glycogen biosynthesis</keyword>
<proteinExistence type="inferred from homology"/>
<keyword evidence="17" id="KW-1185">Reference proteome</keyword>
<evidence type="ECO:0000256" key="11">
    <source>
        <dbReference type="ARBA" id="ARBA00023056"/>
    </source>
</evidence>
<dbReference type="SUPFAM" id="SSF56112">
    <property type="entry name" value="Protein kinase-like (PK-like)"/>
    <property type="match status" value="1"/>
</dbReference>
<dbReference type="Pfam" id="PF18085">
    <property type="entry name" value="Mak_N_cap"/>
    <property type="match status" value="1"/>
</dbReference>
<gene>
    <name evidence="16" type="ORF">N8I86_26210</name>
</gene>
<keyword evidence="6" id="KW-0321">Glycogen metabolism</keyword>
<dbReference type="Gene3D" id="3.90.1200.10">
    <property type="match status" value="1"/>
</dbReference>
<evidence type="ECO:0000256" key="12">
    <source>
        <dbReference type="ARBA" id="ARBA00023277"/>
    </source>
</evidence>
<evidence type="ECO:0000256" key="8">
    <source>
        <dbReference type="ARBA" id="ARBA00022741"/>
    </source>
</evidence>
<protein>
    <recommendedName>
        <fullName evidence="5">Maltokinase</fullName>
        <ecNumber evidence="4">2.7.1.175</ecNumber>
    </recommendedName>
    <alternativeName>
        <fullName evidence="13">Maltose-1-phosphate synthase</fullName>
    </alternativeName>
</protein>
<organism evidence="16 17">
    <name type="scientific">Streptomyces albidocamelliae</name>
    <dbReference type="NCBI Taxonomy" id="2981135"/>
    <lineage>
        <taxon>Bacteria</taxon>
        <taxon>Bacillati</taxon>
        <taxon>Actinomycetota</taxon>
        <taxon>Actinomycetes</taxon>
        <taxon>Kitasatosporales</taxon>
        <taxon>Streptomycetaceae</taxon>
        <taxon>Streptomyces</taxon>
    </lineage>
</organism>
<evidence type="ECO:0000256" key="1">
    <source>
        <dbReference type="ARBA" id="ARBA00004964"/>
    </source>
</evidence>
<keyword evidence="12" id="KW-0119">Carbohydrate metabolism</keyword>
<keyword evidence="10" id="KW-0067">ATP-binding</keyword>
<keyword evidence="7" id="KW-0808">Transferase</keyword>
<dbReference type="EC" id="2.7.1.175" evidence="4"/>
<comment type="pathway">
    <text evidence="1">Glycan biosynthesis; glycogen biosynthesis.</text>
</comment>
<dbReference type="EMBL" id="CP106795">
    <property type="protein sequence ID" value="UXY37920.1"/>
    <property type="molecule type" value="Genomic_DNA"/>
</dbReference>
<evidence type="ECO:0000256" key="2">
    <source>
        <dbReference type="ARBA" id="ARBA00006219"/>
    </source>
</evidence>
<keyword evidence="9" id="KW-0418">Kinase</keyword>